<proteinExistence type="predicted"/>
<dbReference type="EMBL" id="SPUK01000071">
    <property type="protein sequence ID" value="TQV89909.1"/>
    <property type="molecule type" value="Genomic_DNA"/>
</dbReference>
<reference evidence="1 2" key="1">
    <citation type="journal article" date="2019" name="Appl. Microbiol. Biotechnol.">
        <title>Genome sequence of Isaria javanica and comparative genome analysis insights into family S53 peptidase evolution in fungal entomopathogens.</title>
        <authorList>
            <person name="Lin R."/>
            <person name="Zhang X."/>
            <person name="Xin B."/>
            <person name="Zou M."/>
            <person name="Gao Y."/>
            <person name="Qin F."/>
            <person name="Hu Q."/>
            <person name="Xie B."/>
            <person name="Cheng X."/>
        </authorList>
    </citation>
    <scope>NUCLEOTIDE SEQUENCE [LARGE SCALE GENOMIC DNA]</scope>
    <source>
        <strain evidence="1 2">IJ1G</strain>
    </source>
</reference>
<gene>
    <name evidence="1" type="ORF">IF1G_11427</name>
</gene>
<evidence type="ECO:0000313" key="2">
    <source>
        <dbReference type="Proteomes" id="UP000315783"/>
    </source>
</evidence>
<dbReference type="AlphaFoldDB" id="A0A545UKC2"/>
<protein>
    <submittedName>
        <fullName evidence="1">Uncharacterized protein</fullName>
    </submittedName>
</protein>
<name>A0A545UKC2_9HYPO</name>
<keyword evidence="2" id="KW-1185">Reference proteome</keyword>
<organism evidence="1 2">
    <name type="scientific">Cordyceps javanica</name>
    <dbReference type="NCBI Taxonomy" id="43265"/>
    <lineage>
        <taxon>Eukaryota</taxon>
        <taxon>Fungi</taxon>
        <taxon>Dikarya</taxon>
        <taxon>Ascomycota</taxon>
        <taxon>Pezizomycotina</taxon>
        <taxon>Sordariomycetes</taxon>
        <taxon>Hypocreomycetidae</taxon>
        <taxon>Hypocreales</taxon>
        <taxon>Cordycipitaceae</taxon>
        <taxon>Cordyceps</taxon>
    </lineage>
</organism>
<accession>A0A545UKC2</accession>
<dbReference type="Proteomes" id="UP000315783">
    <property type="component" value="Unassembled WGS sequence"/>
</dbReference>
<evidence type="ECO:0000313" key="1">
    <source>
        <dbReference type="EMBL" id="TQV89909.1"/>
    </source>
</evidence>
<sequence length="169" mass="19174">MMQVLMNEEADKSVNQGALRHHGNKRKALVRRWGPSIRAKTLRLEQIEGLGVSGSIRWFLAPECALPGWREASGFECYRYVPPGLGHARQRRSGCLFGLSSTMERQSSRGIIYLWANLCLVPRARGNSVVDVGQVVAIDSAIVSSQSCLSQVTRRQQPSCFYWRRWRRL</sequence>
<comment type="caution">
    <text evidence="1">The sequence shown here is derived from an EMBL/GenBank/DDBJ whole genome shotgun (WGS) entry which is preliminary data.</text>
</comment>